<dbReference type="InterPro" id="IPR032808">
    <property type="entry name" value="DoxX"/>
</dbReference>
<keyword evidence="3" id="KW-1003">Cell membrane</keyword>
<evidence type="ECO:0000256" key="5">
    <source>
        <dbReference type="ARBA" id="ARBA00022989"/>
    </source>
</evidence>
<gene>
    <name evidence="8" type="ORF">WAT24_09625</name>
</gene>
<dbReference type="PANTHER" id="PTHR33452:SF1">
    <property type="entry name" value="INNER MEMBRANE PROTEIN YPHA-RELATED"/>
    <property type="match status" value="1"/>
</dbReference>
<accession>A0ABU8JBT6</accession>
<evidence type="ECO:0000256" key="1">
    <source>
        <dbReference type="ARBA" id="ARBA00004651"/>
    </source>
</evidence>
<comment type="similarity">
    <text evidence="2">Belongs to the DoxX family.</text>
</comment>
<dbReference type="PANTHER" id="PTHR33452">
    <property type="entry name" value="OXIDOREDUCTASE CATD-RELATED"/>
    <property type="match status" value="1"/>
</dbReference>
<feature type="transmembrane region" description="Helical" evidence="7">
    <location>
        <begin position="12"/>
        <end position="30"/>
    </location>
</feature>
<evidence type="ECO:0000313" key="8">
    <source>
        <dbReference type="EMBL" id="MEI7037011.1"/>
    </source>
</evidence>
<keyword evidence="5 7" id="KW-1133">Transmembrane helix</keyword>
<evidence type="ECO:0000256" key="6">
    <source>
        <dbReference type="ARBA" id="ARBA00023136"/>
    </source>
</evidence>
<evidence type="ECO:0000256" key="2">
    <source>
        <dbReference type="ARBA" id="ARBA00006679"/>
    </source>
</evidence>
<evidence type="ECO:0000256" key="3">
    <source>
        <dbReference type="ARBA" id="ARBA00022475"/>
    </source>
</evidence>
<dbReference type="Pfam" id="PF07681">
    <property type="entry name" value="DoxX"/>
    <property type="match status" value="1"/>
</dbReference>
<keyword evidence="4 7" id="KW-0812">Transmembrane</keyword>
<dbReference type="Proteomes" id="UP001381174">
    <property type="component" value="Unassembled WGS sequence"/>
</dbReference>
<dbReference type="InterPro" id="IPR051907">
    <property type="entry name" value="DoxX-like_oxidoreductase"/>
</dbReference>
<evidence type="ECO:0000256" key="7">
    <source>
        <dbReference type="SAM" id="Phobius"/>
    </source>
</evidence>
<feature type="transmembrane region" description="Helical" evidence="7">
    <location>
        <begin position="78"/>
        <end position="97"/>
    </location>
</feature>
<name>A0ABU8JBT6_9GAMM</name>
<comment type="subcellular location">
    <subcellularLocation>
        <location evidence="1">Cell membrane</location>
        <topology evidence="1">Multi-pass membrane protein</topology>
    </subcellularLocation>
</comment>
<reference evidence="8 9" key="1">
    <citation type="journal article" date="2014" name="Int. J. Syst. Evol. Microbiol.">
        <title>Fulvimonas yonginensis sp. nov., isolated from greenhouse soil, and emended description of the genus Fulvimonas.</title>
        <authorList>
            <person name="Ahn J.H."/>
            <person name="Kim S.J."/>
            <person name="Weon H.Y."/>
            <person name="Hong S.B."/>
            <person name="Seok S.J."/>
            <person name="Kwon S.W."/>
        </authorList>
    </citation>
    <scope>NUCLEOTIDE SEQUENCE [LARGE SCALE GENOMIC DNA]</scope>
    <source>
        <strain evidence="8 9">KACC 16952</strain>
    </source>
</reference>
<proteinExistence type="inferred from homology"/>
<dbReference type="EMBL" id="JBBBNY010000005">
    <property type="protein sequence ID" value="MEI7037011.1"/>
    <property type="molecule type" value="Genomic_DNA"/>
</dbReference>
<protein>
    <submittedName>
        <fullName evidence="8">DoxX family protein</fullName>
    </submittedName>
</protein>
<evidence type="ECO:0000313" key="9">
    <source>
        <dbReference type="Proteomes" id="UP001381174"/>
    </source>
</evidence>
<keyword evidence="9" id="KW-1185">Reference proteome</keyword>
<feature type="transmembrane region" description="Helical" evidence="7">
    <location>
        <begin position="50"/>
        <end position="71"/>
    </location>
</feature>
<sequence length="137" mass="15110">MRYTLFDKVVNELLLVARVLLVLLFVLFGWSKLTDFPGTVGYMAAEGLPLPTLAAAVVILMEFFVGLAIVLGFWTRPLALLLALYTLGTALIGHHFWTMAGGERMANMTNFYKNVSIIGGLLLLCVTGPGRYSLDRR</sequence>
<evidence type="ECO:0000256" key="4">
    <source>
        <dbReference type="ARBA" id="ARBA00022692"/>
    </source>
</evidence>
<organism evidence="8 9">
    <name type="scientific">Fulvimonas yonginensis</name>
    <dbReference type="NCBI Taxonomy" id="1495200"/>
    <lineage>
        <taxon>Bacteria</taxon>
        <taxon>Pseudomonadati</taxon>
        <taxon>Pseudomonadota</taxon>
        <taxon>Gammaproteobacteria</taxon>
        <taxon>Lysobacterales</taxon>
        <taxon>Rhodanobacteraceae</taxon>
        <taxon>Fulvimonas</taxon>
    </lineage>
</organism>
<comment type="caution">
    <text evidence="8">The sequence shown here is derived from an EMBL/GenBank/DDBJ whole genome shotgun (WGS) entry which is preliminary data.</text>
</comment>
<dbReference type="RefSeq" id="WP_336807634.1">
    <property type="nucleotide sequence ID" value="NZ_JBBBNY010000005.1"/>
</dbReference>
<feature type="transmembrane region" description="Helical" evidence="7">
    <location>
        <begin position="117"/>
        <end position="134"/>
    </location>
</feature>
<keyword evidence="6 7" id="KW-0472">Membrane</keyword>